<feature type="transmembrane region" description="Helical" evidence="7">
    <location>
        <begin position="169"/>
        <end position="193"/>
    </location>
</feature>
<evidence type="ECO:0000256" key="2">
    <source>
        <dbReference type="ARBA" id="ARBA00022475"/>
    </source>
</evidence>
<gene>
    <name evidence="9" type="ORF">OHJ16_04700</name>
</gene>
<dbReference type="Pfam" id="PF04024">
    <property type="entry name" value="PspC"/>
    <property type="match status" value="1"/>
</dbReference>
<evidence type="ECO:0000256" key="4">
    <source>
        <dbReference type="ARBA" id="ARBA00022989"/>
    </source>
</evidence>
<sequence length="710" mass="73480">MSNSDIPPDDPHDDSGTAPPENDPSQSTPAAPAAPGTGGPTPRPAQDPTPGGTPEGGAGPAGAPPGGYAAGAGQWAYPPPRRGAASGFFDSIRRSGLVRTDQRWLGGVAGGVARRLGVDVTLVRCIWFVLSVFTGLGLVLYGLAWALLPEESDGRVHLQQALAGDMSAGLAGSVVVFLAGLASVDHGSALFWFPGGWHYFFGPAPIIGVVLWPLFWTGLFVGAIIWLVRSLRSRPTYGPQPHPGRLGRPGPAAGPGPAHPGRQQAAWAEEAHTARAAHTAPAGAPPAGMGPGTPPRPGYGPRPVPPPRPPVPGPGRTVSLLVIGLALIGLALAGLGRTTGTISAFQAVFFTSGGLIALLGGGVVVSALRGRRGGWMTGIGWPTLFATLPLVFLGSLMPPQAMNGPTPKHPVTIALTDADLNPGTTAYPVASDGTIDLGAYAAGSVTLDLRQVTREASSNGTAAVHLTVGAGRVLVKTREGQPVHVDGRAGLGVLTTDLASTWDADGTAADADRWNAGPRHWRPGPDRGYTVTGEELSSSRSWWRLSDERAGVTSPAAQDGRGRIDVDAEIGTGAIQIEESSSQTRWSGSTETATWVVDSWTDDNGYHDELPVAGMTHPAVSSDTADSCLDQVLDNNDDDDDDDNDGDDDRPWASWRDLSGLSGRQRSAYEGCLTTAWDREERARGSAPTATPSPTTSARPTDAPSPTPTH</sequence>
<keyword evidence="5 7" id="KW-0472">Membrane</keyword>
<keyword evidence="10" id="KW-1185">Reference proteome</keyword>
<dbReference type="InterPro" id="IPR052027">
    <property type="entry name" value="PspC"/>
</dbReference>
<evidence type="ECO:0000256" key="5">
    <source>
        <dbReference type="ARBA" id="ARBA00023136"/>
    </source>
</evidence>
<evidence type="ECO:0000256" key="6">
    <source>
        <dbReference type="SAM" id="MobiDB-lite"/>
    </source>
</evidence>
<name>A0ABT4I729_9ACTO</name>
<feature type="transmembrane region" description="Helical" evidence="7">
    <location>
        <begin position="205"/>
        <end position="228"/>
    </location>
</feature>
<feature type="region of interest" description="Disordered" evidence="6">
    <location>
        <begin position="1"/>
        <end position="75"/>
    </location>
</feature>
<proteinExistence type="predicted"/>
<feature type="compositionally biased region" description="Low complexity" evidence="6">
    <location>
        <begin position="274"/>
        <end position="287"/>
    </location>
</feature>
<feature type="region of interest" description="Disordered" evidence="6">
    <location>
        <begin position="629"/>
        <end position="710"/>
    </location>
</feature>
<feature type="transmembrane region" description="Helical" evidence="7">
    <location>
        <begin position="347"/>
        <end position="368"/>
    </location>
</feature>
<dbReference type="InterPro" id="IPR007168">
    <property type="entry name" value="Phageshock_PspC_N"/>
</dbReference>
<feature type="compositionally biased region" description="Low complexity" evidence="6">
    <location>
        <begin position="686"/>
        <end position="702"/>
    </location>
</feature>
<dbReference type="RefSeq" id="WP_268916953.1">
    <property type="nucleotide sequence ID" value="NZ_JAPTMY010000007.1"/>
</dbReference>
<feature type="region of interest" description="Disordered" evidence="6">
    <location>
        <begin position="237"/>
        <end position="312"/>
    </location>
</feature>
<comment type="subcellular location">
    <subcellularLocation>
        <location evidence="1">Cell membrane</location>
        <topology evidence="1">Single-pass membrane protein</topology>
    </subcellularLocation>
</comment>
<feature type="compositionally biased region" description="Pro residues" evidence="6">
    <location>
        <begin position="292"/>
        <end position="312"/>
    </location>
</feature>
<reference evidence="9" key="1">
    <citation type="submission" date="2022-10" db="EMBL/GenBank/DDBJ databases">
        <title>Genome sequence of Actinomyces israelii ATCC 10048.</title>
        <authorList>
            <person name="Watt R.M."/>
            <person name="Tong W.M."/>
        </authorList>
    </citation>
    <scope>NUCLEOTIDE SEQUENCE</scope>
    <source>
        <strain evidence="9">ATCC 10048</strain>
    </source>
</reference>
<dbReference type="EMBL" id="JAPTMY010000007">
    <property type="protein sequence ID" value="MCZ0857341.1"/>
    <property type="molecule type" value="Genomic_DNA"/>
</dbReference>
<evidence type="ECO:0000256" key="3">
    <source>
        <dbReference type="ARBA" id="ARBA00022692"/>
    </source>
</evidence>
<keyword evidence="4 7" id="KW-1133">Transmembrane helix</keyword>
<keyword evidence="2" id="KW-1003">Cell membrane</keyword>
<evidence type="ECO:0000313" key="10">
    <source>
        <dbReference type="Proteomes" id="UP001072034"/>
    </source>
</evidence>
<evidence type="ECO:0000259" key="8">
    <source>
        <dbReference type="Pfam" id="PF04024"/>
    </source>
</evidence>
<dbReference type="PANTHER" id="PTHR33885:SF3">
    <property type="entry name" value="PHAGE SHOCK PROTEIN C"/>
    <property type="match status" value="1"/>
</dbReference>
<feature type="transmembrane region" description="Helical" evidence="7">
    <location>
        <begin position="318"/>
        <end position="335"/>
    </location>
</feature>
<dbReference type="Proteomes" id="UP001072034">
    <property type="component" value="Unassembled WGS sequence"/>
</dbReference>
<evidence type="ECO:0000313" key="9">
    <source>
        <dbReference type="EMBL" id="MCZ0857341.1"/>
    </source>
</evidence>
<feature type="transmembrane region" description="Helical" evidence="7">
    <location>
        <begin position="126"/>
        <end position="148"/>
    </location>
</feature>
<feature type="compositionally biased region" description="Gly residues" evidence="6">
    <location>
        <begin position="53"/>
        <end position="70"/>
    </location>
</feature>
<accession>A0ABT4I729</accession>
<evidence type="ECO:0000256" key="7">
    <source>
        <dbReference type="SAM" id="Phobius"/>
    </source>
</evidence>
<keyword evidence="3 7" id="KW-0812">Transmembrane</keyword>
<dbReference type="PANTHER" id="PTHR33885">
    <property type="entry name" value="PHAGE SHOCK PROTEIN C"/>
    <property type="match status" value="1"/>
</dbReference>
<comment type="caution">
    <text evidence="9">The sequence shown here is derived from an EMBL/GenBank/DDBJ whole genome shotgun (WGS) entry which is preliminary data.</text>
</comment>
<feature type="domain" description="Phage shock protein PspC N-terminal" evidence="8">
    <location>
        <begin position="97"/>
        <end position="151"/>
    </location>
</feature>
<organism evidence="9 10">
    <name type="scientific">Actinomyces israelii</name>
    <dbReference type="NCBI Taxonomy" id="1659"/>
    <lineage>
        <taxon>Bacteria</taxon>
        <taxon>Bacillati</taxon>
        <taxon>Actinomycetota</taxon>
        <taxon>Actinomycetes</taxon>
        <taxon>Actinomycetales</taxon>
        <taxon>Actinomycetaceae</taxon>
        <taxon>Actinomyces</taxon>
    </lineage>
</organism>
<feature type="transmembrane region" description="Helical" evidence="7">
    <location>
        <begin position="375"/>
        <end position="397"/>
    </location>
</feature>
<feature type="compositionally biased region" description="Acidic residues" evidence="6">
    <location>
        <begin position="635"/>
        <end position="648"/>
    </location>
</feature>
<protein>
    <submittedName>
        <fullName evidence="9">PspC domain-containing protein</fullName>
    </submittedName>
</protein>
<evidence type="ECO:0000256" key="1">
    <source>
        <dbReference type="ARBA" id="ARBA00004162"/>
    </source>
</evidence>